<proteinExistence type="predicted"/>
<evidence type="ECO:0000313" key="2">
    <source>
        <dbReference type="Proteomes" id="UP000324222"/>
    </source>
</evidence>
<accession>A0A5B7GSN4</accession>
<protein>
    <submittedName>
        <fullName evidence="1">Uncharacterized protein</fullName>
    </submittedName>
</protein>
<dbReference type="Proteomes" id="UP000324222">
    <property type="component" value="Unassembled WGS sequence"/>
</dbReference>
<reference evidence="1 2" key="1">
    <citation type="submission" date="2019-05" db="EMBL/GenBank/DDBJ databases">
        <title>Another draft genome of Portunus trituberculatus and its Hox gene families provides insights of decapod evolution.</title>
        <authorList>
            <person name="Jeong J.-H."/>
            <person name="Song I."/>
            <person name="Kim S."/>
            <person name="Choi T."/>
            <person name="Kim D."/>
            <person name="Ryu S."/>
            <person name="Kim W."/>
        </authorList>
    </citation>
    <scope>NUCLEOTIDE SEQUENCE [LARGE SCALE GENOMIC DNA]</scope>
    <source>
        <tissue evidence="1">Muscle</tissue>
    </source>
</reference>
<evidence type="ECO:0000313" key="1">
    <source>
        <dbReference type="EMBL" id="MPC63251.1"/>
    </source>
</evidence>
<sequence>MPPSPGITPGTEEHLAAATQVKYRIYTVVQSCVFLLVDFLWFRFLWRCPCSGEGEVAAAAAAAGAAGAATAVAPSLVAAPASDFVLSLCTCACDGILAGAGACLRSAAPPLVSRLSAVYIRFVGEGCNGKVQFLAFGEGAEGWGCSGVSDYFCIVFPGEEGHQGRITPLLLCYSIFNWRPLSTKAASYSSTLTLLTPPAAPSHTKYPSSYLHPFLFLLLLSPANRDNHWHRFASSLHIIPFSSTQSSLNTPPC</sequence>
<dbReference type="AlphaFoldDB" id="A0A5B7GSN4"/>
<keyword evidence="2" id="KW-1185">Reference proteome</keyword>
<organism evidence="1 2">
    <name type="scientific">Portunus trituberculatus</name>
    <name type="common">Swimming crab</name>
    <name type="synonym">Neptunus trituberculatus</name>
    <dbReference type="NCBI Taxonomy" id="210409"/>
    <lineage>
        <taxon>Eukaryota</taxon>
        <taxon>Metazoa</taxon>
        <taxon>Ecdysozoa</taxon>
        <taxon>Arthropoda</taxon>
        <taxon>Crustacea</taxon>
        <taxon>Multicrustacea</taxon>
        <taxon>Malacostraca</taxon>
        <taxon>Eumalacostraca</taxon>
        <taxon>Eucarida</taxon>
        <taxon>Decapoda</taxon>
        <taxon>Pleocyemata</taxon>
        <taxon>Brachyura</taxon>
        <taxon>Eubrachyura</taxon>
        <taxon>Portunoidea</taxon>
        <taxon>Portunidae</taxon>
        <taxon>Portuninae</taxon>
        <taxon>Portunus</taxon>
    </lineage>
</organism>
<comment type="caution">
    <text evidence="1">The sequence shown here is derived from an EMBL/GenBank/DDBJ whole genome shotgun (WGS) entry which is preliminary data.</text>
</comment>
<name>A0A5B7GSN4_PORTR</name>
<dbReference type="EMBL" id="VSRR010020572">
    <property type="protein sequence ID" value="MPC63251.1"/>
    <property type="molecule type" value="Genomic_DNA"/>
</dbReference>
<gene>
    <name evidence="1" type="ORF">E2C01_057346</name>
</gene>